<dbReference type="EMBL" id="CP060637">
    <property type="protein sequence ID" value="QNM15233.1"/>
    <property type="molecule type" value="Genomic_DNA"/>
</dbReference>
<dbReference type="GO" id="GO:0005978">
    <property type="term" value="P:glycogen biosynthetic process"/>
    <property type="evidence" value="ECO:0007669"/>
    <property type="project" value="UniProtKB-KW"/>
</dbReference>
<dbReference type="InterPro" id="IPR011832">
    <property type="entry name" value="GlgDAde_trans"/>
</dbReference>
<dbReference type="SUPFAM" id="SSF51161">
    <property type="entry name" value="Trimeric LpxA-like enzymes"/>
    <property type="match status" value="1"/>
</dbReference>
<dbReference type="InterPro" id="IPR011831">
    <property type="entry name" value="ADP-Glc_PPase"/>
</dbReference>
<keyword evidence="5" id="KW-0548">Nucleotidyltransferase</keyword>
<dbReference type="Proteomes" id="UP000515913">
    <property type="component" value="Chromosome"/>
</dbReference>
<dbReference type="InterPro" id="IPR011004">
    <property type="entry name" value="Trimer_LpxA-like_sf"/>
</dbReference>
<accession>A0A7G9GWQ1</accession>
<dbReference type="CDD" id="cd04651">
    <property type="entry name" value="LbH_G1P_AT_C"/>
    <property type="match status" value="1"/>
</dbReference>
<keyword evidence="6" id="KW-1185">Reference proteome</keyword>
<sequence length="391" mass="44225">MINNYMAIIFLAEKLDNIRALTKMRPLASVPVGGTYRIIDFALSNLVNAGIRNVGIFAGNEDLNSLTDHIGRGTEWDLDRNKDGIFMFNQMADSTYTTNMKRVKKNMEYFFRSKQNNVVVLSSHMVCNLDVNDVIKVHEASGKDITLVYKKVKQANERFDNCDSVKLGRNGEVLGIGQNLFFKRDENISLEAFVLSKELLIKMICDGIQEGAYYTVRDLLTRNIGRVSINGYEFKGYLACINSTKEYFNFNMDLLKKEVRDDLFNKDRSIYTKSKNTPPSLFRDTAQVSNTLIANGCIIGGVVKNSILARGAVVEEGAVVEDCILLQDSVVKSGAILKNIIVDKNNVVKSNEKLSASRNYPLVIEKSIQWDDKHYKNIFDFLERTTLNIEK</sequence>
<keyword evidence="5" id="KW-0808">Transferase</keyword>
<dbReference type="Pfam" id="PF00483">
    <property type="entry name" value="NTP_transferase"/>
    <property type="match status" value="1"/>
</dbReference>
<proteinExistence type="inferred from homology"/>
<keyword evidence="2" id="KW-0320">Glycogen biosynthesis</keyword>
<name>A0A7G9GWQ1_9FUSO</name>
<protein>
    <submittedName>
        <fullName evidence="5">Glucose-1-phosphate adenylyltransferase subunit GlgD</fullName>
        <ecNumber evidence="5">2.7.7.27</ecNumber>
    </submittedName>
</protein>
<evidence type="ECO:0000256" key="1">
    <source>
        <dbReference type="ARBA" id="ARBA00010443"/>
    </source>
</evidence>
<evidence type="ECO:0000259" key="3">
    <source>
        <dbReference type="Pfam" id="PF00483"/>
    </source>
</evidence>
<evidence type="ECO:0000256" key="2">
    <source>
        <dbReference type="ARBA" id="ARBA00023056"/>
    </source>
</evidence>
<dbReference type="Gene3D" id="3.90.550.10">
    <property type="entry name" value="Spore Coat Polysaccharide Biosynthesis Protein SpsA, Chain A"/>
    <property type="match status" value="1"/>
</dbReference>
<evidence type="ECO:0000259" key="4">
    <source>
        <dbReference type="Pfam" id="PF24894"/>
    </source>
</evidence>
<evidence type="ECO:0000313" key="6">
    <source>
        <dbReference type="Proteomes" id="UP000515913"/>
    </source>
</evidence>
<dbReference type="Gene3D" id="2.160.10.10">
    <property type="entry name" value="Hexapeptide repeat proteins"/>
    <property type="match status" value="1"/>
</dbReference>
<dbReference type="EC" id="2.7.7.27" evidence="5"/>
<dbReference type="NCBIfam" id="TIGR02092">
    <property type="entry name" value="glgD"/>
    <property type="match status" value="1"/>
</dbReference>
<dbReference type="InterPro" id="IPR005835">
    <property type="entry name" value="NTP_transferase_dom"/>
</dbReference>
<dbReference type="CDD" id="cd02508">
    <property type="entry name" value="ADP_Glucose_PP"/>
    <property type="match status" value="1"/>
</dbReference>
<organism evidence="5 6">
    <name type="scientific">Fusobacterium hominis</name>
    <dbReference type="NCBI Taxonomy" id="2764326"/>
    <lineage>
        <taxon>Bacteria</taxon>
        <taxon>Fusobacteriati</taxon>
        <taxon>Fusobacteriota</taxon>
        <taxon>Fusobacteriia</taxon>
        <taxon>Fusobacteriales</taxon>
        <taxon>Fusobacteriaceae</taxon>
        <taxon>Fusobacterium</taxon>
    </lineage>
</organism>
<dbReference type="PANTHER" id="PTHR43523:SF6">
    <property type="entry name" value="GLYCOGEN BIOSYNTHESIS PROTEIN GLGD"/>
    <property type="match status" value="1"/>
</dbReference>
<dbReference type="SUPFAM" id="SSF53448">
    <property type="entry name" value="Nucleotide-diphospho-sugar transferases"/>
    <property type="match status" value="1"/>
</dbReference>
<reference evidence="5 6" key="1">
    <citation type="submission" date="2020-08" db="EMBL/GenBank/DDBJ databases">
        <authorList>
            <person name="Liu C."/>
            <person name="Sun Q."/>
        </authorList>
    </citation>
    <scope>NUCLEOTIDE SEQUENCE [LARGE SCALE GENOMIC DNA]</scope>
    <source>
        <strain evidence="5 6">NSJ-57</strain>
    </source>
</reference>
<comment type="similarity">
    <text evidence="1">Belongs to the bacterial/plant glucose-1-phosphate adenylyltransferase family.</text>
</comment>
<dbReference type="InterPro" id="IPR029044">
    <property type="entry name" value="Nucleotide-diphossugar_trans"/>
</dbReference>
<feature type="domain" description="Glucose-1-phosphate adenylyltransferase/Bifunctional protein GlmU-like C-terminal hexapeptide" evidence="4">
    <location>
        <begin position="285"/>
        <end position="352"/>
    </location>
</feature>
<dbReference type="AlphaFoldDB" id="A0A7G9GWQ1"/>
<dbReference type="InterPro" id="IPR056818">
    <property type="entry name" value="GlmU/GlgC-like_hexapep"/>
</dbReference>
<dbReference type="PANTHER" id="PTHR43523">
    <property type="entry name" value="GLUCOSE-1-PHOSPHATE ADENYLYLTRANSFERASE-RELATED"/>
    <property type="match status" value="1"/>
</dbReference>
<feature type="domain" description="Nucleotidyl transferase" evidence="3">
    <location>
        <begin position="19"/>
        <end position="156"/>
    </location>
</feature>
<dbReference type="Pfam" id="PF24894">
    <property type="entry name" value="Hexapep_GlmU"/>
    <property type="match status" value="1"/>
</dbReference>
<evidence type="ECO:0000313" key="5">
    <source>
        <dbReference type="EMBL" id="QNM15233.1"/>
    </source>
</evidence>
<dbReference type="KEGG" id="fho:H9Q81_10040"/>
<gene>
    <name evidence="5" type="primary">glgD</name>
    <name evidence="5" type="ORF">H9Q81_10040</name>
</gene>
<dbReference type="GO" id="GO:0008878">
    <property type="term" value="F:glucose-1-phosphate adenylyltransferase activity"/>
    <property type="evidence" value="ECO:0007669"/>
    <property type="project" value="UniProtKB-EC"/>
</dbReference>
<dbReference type="RefSeq" id="WP_101473657.1">
    <property type="nucleotide sequence ID" value="NZ_CP060637.1"/>
</dbReference>